<accession>A0ABD1XF18</accession>
<protein>
    <recommendedName>
        <fullName evidence="4">NB-ARC domain-containing protein</fullName>
    </recommendedName>
</protein>
<evidence type="ECO:0000313" key="1">
    <source>
        <dbReference type="EMBL" id="KAL2603221.1"/>
    </source>
</evidence>
<dbReference type="Proteomes" id="UP001605036">
    <property type="component" value="Unassembled WGS sequence"/>
</dbReference>
<evidence type="ECO:0008006" key="4">
    <source>
        <dbReference type="Google" id="ProtNLM"/>
    </source>
</evidence>
<dbReference type="EMBL" id="JBHFFA010000022">
    <property type="protein sequence ID" value="KAL2603236.1"/>
    <property type="molecule type" value="Genomic_DNA"/>
</dbReference>
<reference evidence="2 3" key="1">
    <citation type="submission" date="2024-09" db="EMBL/GenBank/DDBJ databases">
        <title>Chromosome-scale assembly of Riccia fluitans.</title>
        <authorList>
            <person name="Paukszto L."/>
            <person name="Sawicki J."/>
            <person name="Karawczyk K."/>
            <person name="Piernik-Szablinska J."/>
            <person name="Szczecinska M."/>
            <person name="Mazdziarz M."/>
        </authorList>
    </citation>
    <scope>NUCLEOTIDE SEQUENCE [LARGE SCALE GENOMIC DNA]</scope>
    <source>
        <strain evidence="2">Rf_01</strain>
        <tissue evidence="2">Aerial parts of the thallus</tissue>
    </source>
</reference>
<sequence length="157" mass="18315">MRHHGRSVQSSSDVWDQVVGKSMFLIFDDIEDQRDAVLLQEIADSNGMGESRFLLTSRDTQCALRKCEEDIADLEQRVWAKLKLSYDKLPGDEVKNMFLDIACFFLLDPYWRANDAMKAWSVIYGCPLNRIKILEDRSLLKVSRSKDHEGFDYMEFH</sequence>
<evidence type="ECO:0000313" key="3">
    <source>
        <dbReference type="Proteomes" id="UP001605036"/>
    </source>
</evidence>
<keyword evidence="3" id="KW-1185">Reference proteome</keyword>
<name>A0ABD1XF18_9MARC</name>
<dbReference type="EMBL" id="JBHFFA010000024">
    <property type="protein sequence ID" value="KAL2603221.1"/>
    <property type="molecule type" value="Genomic_DNA"/>
</dbReference>
<gene>
    <name evidence="1" type="ORF">R1flu_013166</name>
    <name evidence="2" type="ORF">R1flu_013185</name>
</gene>
<proteinExistence type="predicted"/>
<organism evidence="2 3">
    <name type="scientific">Riccia fluitans</name>
    <dbReference type="NCBI Taxonomy" id="41844"/>
    <lineage>
        <taxon>Eukaryota</taxon>
        <taxon>Viridiplantae</taxon>
        <taxon>Streptophyta</taxon>
        <taxon>Embryophyta</taxon>
        <taxon>Marchantiophyta</taxon>
        <taxon>Marchantiopsida</taxon>
        <taxon>Marchantiidae</taxon>
        <taxon>Marchantiales</taxon>
        <taxon>Ricciaceae</taxon>
        <taxon>Riccia</taxon>
    </lineage>
</organism>
<evidence type="ECO:0000313" key="2">
    <source>
        <dbReference type="EMBL" id="KAL2603236.1"/>
    </source>
</evidence>
<dbReference type="AlphaFoldDB" id="A0ABD1XF18"/>
<comment type="caution">
    <text evidence="2">The sequence shown here is derived from an EMBL/GenBank/DDBJ whole genome shotgun (WGS) entry which is preliminary data.</text>
</comment>